<feature type="region of interest" description="Disordered" evidence="1">
    <location>
        <begin position="82"/>
        <end position="102"/>
    </location>
</feature>
<feature type="domain" description="PiggyBac transposable element-derived protein" evidence="3">
    <location>
        <begin position="502"/>
        <end position="664"/>
    </location>
</feature>
<gene>
    <name evidence="4" type="ORF">ABMA28_005068</name>
</gene>
<dbReference type="EMBL" id="JBEDNZ010000017">
    <property type="protein sequence ID" value="KAL0821623.1"/>
    <property type="molecule type" value="Genomic_DNA"/>
</dbReference>
<dbReference type="Pfam" id="PF13842">
    <property type="entry name" value="zf-Tnp_2"/>
    <property type="match status" value="1"/>
</dbReference>
<feature type="region of interest" description="Disordered" evidence="1">
    <location>
        <begin position="117"/>
        <end position="150"/>
    </location>
</feature>
<dbReference type="InterPro" id="IPR032718">
    <property type="entry name" value="PGBD4_Znf_C"/>
</dbReference>
<feature type="domain" description="PiggyBac transposable element-derived protein" evidence="3">
    <location>
        <begin position="230"/>
        <end position="424"/>
    </location>
</feature>
<comment type="caution">
    <text evidence="4">The sequence shown here is derived from an EMBL/GenBank/DDBJ whole genome shotgun (WGS) entry which is preliminary data.</text>
</comment>
<dbReference type="PANTHER" id="PTHR46599">
    <property type="entry name" value="PIGGYBAC TRANSPOSABLE ELEMENT-DERIVED PROTEIN 4"/>
    <property type="match status" value="1"/>
</dbReference>
<protein>
    <recommendedName>
        <fullName evidence="6">Transposase</fullName>
    </recommendedName>
</protein>
<feature type="compositionally biased region" description="Basic residues" evidence="1">
    <location>
        <begin position="1"/>
        <end position="13"/>
    </location>
</feature>
<dbReference type="Proteomes" id="UP001549921">
    <property type="component" value="Unassembled WGS sequence"/>
</dbReference>
<accession>A0ABD0SP68</accession>
<dbReference type="InterPro" id="IPR029526">
    <property type="entry name" value="PGBD"/>
</dbReference>
<evidence type="ECO:0000259" key="3">
    <source>
        <dbReference type="Pfam" id="PF13843"/>
    </source>
</evidence>
<evidence type="ECO:0000259" key="2">
    <source>
        <dbReference type="Pfam" id="PF13842"/>
    </source>
</evidence>
<sequence length="771" mass="88526">MPKKIIERKRVKQLARTLLPDAPPPKRTRKQQLLPKREECHLVSGTPTTPPQPRLQPWQTSSLGTTSPTNELAVDWTTGQLRTQASSEQAPPALPNTPPKKPLVRVLPVSEINRAIRGSAPAEKASSHLENSLEGSESDEDEDVDGKTQGQTYGMDIINLQPAHIDDLDKDLLDWVTNDDNLSDRHIRQLLRTEQFNFDWSHDHMKFTGRKETFTGQSGPTFELTDDTKPIDIFCKFFDDEIWDLLTRQTNKYAKVQKLKTTALNSRLKCWKDVDKNEMAIVLAILILQGLVSLPCETNYWRENGYLTLKYFKDLMTYNRFLLIMRLLQFSDVTDTTALRLTKDERKLRKIKPVLDFLNKKFSALYLPGQNIGIGESLLKWKGPLSFAQKIATKAAQVGVKSYELCESTTGYLWSFFVYTGKVRFKIDDDSNIDRQTNPKDTQTETPTDRAADRPSDRPTGGPTDRQTDRPTDGSTDTPTDRSTDRLNDRPMDRPTHLPAITTSQIVHKLAEPLFHRGHTLVMDNFYNSPLLARYLKSKGTDCFGTLRINRKFVPEALKSVSKMEMRTGELIQNFTNDLNVMMWRDTNVVSMLSTFHKGIVRGKEKIGYHNYKPEIVLDYNLSMGGVDKKDQLLLAFPMERTRNQGWYKKVFRRLLNCTILNAYIIYKTHNPHATQRWFRNQLAEELIKTFKPPAVQRPLDVVTVSMTKGEEKARPILTGNHFIGIGTSRYPRCVWCKKSRTKYICKQCDVSLCLEICFEHYHTVPDSHHT</sequence>
<dbReference type="Pfam" id="PF13843">
    <property type="entry name" value="DDE_Tnp_1_7"/>
    <property type="match status" value="2"/>
</dbReference>
<dbReference type="PANTHER" id="PTHR46599:SF3">
    <property type="entry name" value="PIGGYBAC TRANSPOSABLE ELEMENT-DERIVED PROTEIN 4"/>
    <property type="match status" value="1"/>
</dbReference>
<proteinExistence type="predicted"/>
<feature type="region of interest" description="Disordered" evidence="1">
    <location>
        <begin position="431"/>
        <end position="501"/>
    </location>
</feature>
<feature type="region of interest" description="Disordered" evidence="1">
    <location>
        <begin position="1"/>
        <end position="69"/>
    </location>
</feature>
<evidence type="ECO:0000313" key="4">
    <source>
        <dbReference type="EMBL" id="KAL0821623.1"/>
    </source>
</evidence>
<feature type="compositionally biased region" description="Basic and acidic residues" evidence="1">
    <location>
        <begin position="479"/>
        <end position="496"/>
    </location>
</feature>
<evidence type="ECO:0000256" key="1">
    <source>
        <dbReference type="SAM" id="MobiDB-lite"/>
    </source>
</evidence>
<name>A0ABD0SP68_LOXSC</name>
<dbReference type="CDD" id="cd19757">
    <property type="entry name" value="Bbox1"/>
    <property type="match status" value="1"/>
</dbReference>
<reference evidence="4 5" key="1">
    <citation type="submission" date="2024-06" db="EMBL/GenBank/DDBJ databases">
        <title>A chromosome-level genome assembly of beet webworm, Loxostege sticticalis.</title>
        <authorList>
            <person name="Zhang Y."/>
        </authorList>
    </citation>
    <scope>NUCLEOTIDE SEQUENCE [LARGE SCALE GENOMIC DNA]</scope>
    <source>
        <strain evidence="4">AQ028</strain>
        <tissue evidence="4">Male pupae</tissue>
    </source>
</reference>
<feature type="compositionally biased region" description="Basic and acidic residues" evidence="1">
    <location>
        <begin position="447"/>
        <end position="457"/>
    </location>
</feature>
<feature type="compositionally biased region" description="Pro residues" evidence="1">
    <location>
        <begin position="92"/>
        <end position="101"/>
    </location>
</feature>
<dbReference type="AlphaFoldDB" id="A0ABD0SP68"/>
<feature type="domain" description="PiggyBac transposable element-derived protein 4 C-terminal zinc-finger" evidence="2">
    <location>
        <begin position="733"/>
        <end position="763"/>
    </location>
</feature>
<feature type="compositionally biased region" description="Polar residues" evidence="1">
    <location>
        <begin position="434"/>
        <end position="446"/>
    </location>
</feature>
<organism evidence="4 5">
    <name type="scientific">Loxostege sticticalis</name>
    <name type="common">Beet webworm moth</name>
    <dbReference type="NCBI Taxonomy" id="481309"/>
    <lineage>
        <taxon>Eukaryota</taxon>
        <taxon>Metazoa</taxon>
        <taxon>Ecdysozoa</taxon>
        <taxon>Arthropoda</taxon>
        <taxon>Hexapoda</taxon>
        <taxon>Insecta</taxon>
        <taxon>Pterygota</taxon>
        <taxon>Neoptera</taxon>
        <taxon>Endopterygota</taxon>
        <taxon>Lepidoptera</taxon>
        <taxon>Glossata</taxon>
        <taxon>Ditrysia</taxon>
        <taxon>Pyraloidea</taxon>
        <taxon>Crambidae</taxon>
        <taxon>Pyraustinae</taxon>
        <taxon>Loxostege</taxon>
    </lineage>
</organism>
<evidence type="ECO:0000313" key="5">
    <source>
        <dbReference type="Proteomes" id="UP001549921"/>
    </source>
</evidence>
<evidence type="ECO:0008006" key="6">
    <source>
        <dbReference type="Google" id="ProtNLM"/>
    </source>
</evidence>